<evidence type="ECO:0000259" key="1">
    <source>
        <dbReference type="Pfam" id="PF18352"/>
    </source>
</evidence>
<sequence>MMIGMPGMIKAYDPKTQRAQVECGIQRVIDGNPETISVLINVPVQFSGTAEWSVFHELPPGTEGYIHFSQRSVDIWLDQGGPAEPLDARMFSASDAFFAPGYRSLKTVIPGLPTVGVGMSNASGSVCIHLTDNGITLRAGDQVVTLNGMGIELRTGQQVVNLTPAGLTHNMINIGNTHKHGGVMPGGGLTGFPTV</sequence>
<organism evidence="2">
    <name type="scientific">Pluralibacter gergoviae</name>
    <name type="common">Enterobacter gergoviae</name>
    <dbReference type="NCBI Taxonomy" id="61647"/>
    <lineage>
        <taxon>Bacteria</taxon>
        <taxon>Pseudomonadati</taxon>
        <taxon>Pseudomonadota</taxon>
        <taxon>Gammaproteobacteria</taxon>
        <taxon>Enterobacterales</taxon>
        <taxon>Enterobacteriaceae</taxon>
        <taxon>Pluralibacter</taxon>
    </lineage>
</organism>
<dbReference type="Pfam" id="PF18352">
    <property type="entry name" value="Gp138_N"/>
    <property type="match status" value="1"/>
</dbReference>
<comment type="caution">
    <text evidence="2">The sequence shown here is derived from an EMBL/GenBank/DDBJ whole genome shotgun (WGS) entry which is preliminary data.</text>
</comment>
<gene>
    <name evidence="2" type="ORF">QEG54_002618</name>
</gene>
<proteinExistence type="predicted"/>
<dbReference type="EMBL" id="ABLOKC030000012">
    <property type="protein sequence ID" value="EML1471879.1"/>
    <property type="molecule type" value="Genomic_DNA"/>
</dbReference>
<dbReference type="Gene3D" id="2.40.50.230">
    <property type="entry name" value="Gp5 N-terminal domain"/>
    <property type="match status" value="1"/>
</dbReference>
<accession>A0AAI9DLD1</accession>
<evidence type="ECO:0000313" key="2">
    <source>
        <dbReference type="EMBL" id="EML1471879.1"/>
    </source>
</evidence>
<reference evidence="2" key="1">
    <citation type="submission" date="2024-02" db="EMBL/GenBank/DDBJ databases">
        <authorList>
            <consortium name="Clinical and Environmental Microbiology Branch: Whole genome sequencing antimicrobial resistance pathogens in the healthcare setting"/>
        </authorList>
    </citation>
    <scope>NUCLEOTIDE SEQUENCE</scope>
    <source>
        <strain evidence="2">2021DK-00143</strain>
    </source>
</reference>
<name>A0AAI9DLD1_PLUGE</name>
<feature type="domain" description="Phage protein Gp138 N-terminal" evidence="1">
    <location>
        <begin position="5"/>
        <end position="101"/>
    </location>
</feature>
<dbReference type="InterPro" id="IPR041599">
    <property type="entry name" value="Gp138_N"/>
</dbReference>
<dbReference type="InterPro" id="IPR037026">
    <property type="entry name" value="Vgr_OB-fold_dom_sf"/>
</dbReference>
<dbReference type="Pfam" id="PF18946">
    <property type="entry name" value="Apex"/>
    <property type="match status" value="1"/>
</dbReference>
<protein>
    <recommendedName>
        <fullName evidence="1">Phage protein Gp138 N-terminal domain-containing protein</fullName>
    </recommendedName>
</protein>
<dbReference type="AlphaFoldDB" id="A0AAI9DLD1"/>
<dbReference type="InterPro" id="IPR044033">
    <property type="entry name" value="GpV-like_apex"/>
</dbReference>